<feature type="domain" description="C2" evidence="2">
    <location>
        <begin position="155"/>
        <end position="284"/>
    </location>
</feature>
<comment type="caution">
    <text evidence="3">The sequence shown here is derived from an EMBL/GenBank/DDBJ whole genome shotgun (WGS) entry which is preliminary data.</text>
</comment>
<dbReference type="GO" id="GO:0005544">
    <property type="term" value="F:calcium-dependent phospholipid binding"/>
    <property type="evidence" value="ECO:0007669"/>
    <property type="project" value="InterPro"/>
</dbReference>
<sequence length="688" mass="77301">MNTSPQHSPNNDFISSNNLNIHSQSYVKELNTGYRESFIYEVNNNITPRTPSPPPLPPRTPSPPALPPRSPSPPPIPPRNTGPPRHGLGPKPNRSTSLGTTMLSPTIQSIQKNRSLSLTPPTQKSEGRPKSPRDSIMLRESTGSRTSPSLGQESLAGPSLLGIGDLVQPDPNPQIELSIEAQNLSVRGVLQKCCPRCVVFLYNSNGQYEELEQGRTEVISNNNSDHWIKKVIVPQRPDQKQYLKFEIYDWVKSNTESLSEQVKLGQVECELLDILNMDGLPFTKPVSNGKGTLKISCEIMSPNKEMFTLQFAGISLDEMDLISKSDPFIIIYRAIGRTGNYIPIYKSKVIMNTCNPTWEEFKISSQLLGNGDYSRSIKIECYDWDSDTKKKLIGECITTISLLVKGTAETYMYQLLRQKKNGEYKESGKLELRKCLTEWKSSFIDYLRGGTNLHFVVGVDFSKYVSKRSSMDQGGSQDQYMTALWALQSIFQNFGRGQNVQGFGFHNEPGSVFTLGPSDSSVCSSVGELIDGYKRERKKRAVENTKSGRINLGPMLEQVNHSAEKHQDGRDYIVLIIITGPGRIDLPATNKGIVSASPLPMSLAIAGCGESSFQEDFKNHRKLHREAVVHGFKYENRKIVRFVEMNKHPQTHQDWVPKFVEDLFADVPEQLVSWMRMKNLPQRTFKHS</sequence>
<feature type="region of interest" description="Disordered" evidence="1">
    <location>
        <begin position="45"/>
        <end position="167"/>
    </location>
</feature>
<evidence type="ECO:0000256" key="1">
    <source>
        <dbReference type="SAM" id="MobiDB-lite"/>
    </source>
</evidence>
<feature type="compositionally biased region" description="Polar residues" evidence="1">
    <location>
        <begin position="141"/>
        <end position="152"/>
    </location>
</feature>
<dbReference type="InterPro" id="IPR037768">
    <property type="entry name" value="C2B_Copine"/>
</dbReference>
<dbReference type="Proteomes" id="UP001497623">
    <property type="component" value="Unassembled WGS sequence"/>
</dbReference>
<feature type="domain" description="C2" evidence="2">
    <location>
        <begin position="289"/>
        <end position="413"/>
    </location>
</feature>
<dbReference type="AlphaFoldDB" id="A0AAV2Q2T1"/>
<proteinExistence type="predicted"/>
<protein>
    <recommendedName>
        <fullName evidence="2">C2 domain-containing protein</fullName>
    </recommendedName>
</protein>
<dbReference type="InterPro" id="IPR010734">
    <property type="entry name" value="Copine_C"/>
</dbReference>
<dbReference type="PANTHER" id="PTHR10857">
    <property type="entry name" value="COPINE"/>
    <property type="match status" value="1"/>
</dbReference>
<gene>
    <name evidence="3" type="ORF">MNOR_LOCUS7824</name>
</gene>
<accession>A0AAV2Q2T1</accession>
<dbReference type="Gene3D" id="2.60.40.150">
    <property type="entry name" value="C2 domain"/>
    <property type="match status" value="2"/>
</dbReference>
<evidence type="ECO:0000313" key="3">
    <source>
        <dbReference type="EMBL" id="CAL4069403.1"/>
    </source>
</evidence>
<dbReference type="SMART" id="SM00239">
    <property type="entry name" value="C2"/>
    <property type="match status" value="2"/>
</dbReference>
<dbReference type="PANTHER" id="PTHR10857:SF106">
    <property type="entry name" value="C2 DOMAIN-CONTAINING PROTEIN"/>
    <property type="match status" value="1"/>
</dbReference>
<dbReference type="GO" id="GO:0071277">
    <property type="term" value="P:cellular response to calcium ion"/>
    <property type="evidence" value="ECO:0007669"/>
    <property type="project" value="TreeGrafter"/>
</dbReference>
<keyword evidence="4" id="KW-1185">Reference proteome</keyword>
<feature type="non-terminal residue" evidence="3">
    <location>
        <position position="688"/>
    </location>
</feature>
<dbReference type="EMBL" id="CAXKWB010003519">
    <property type="protein sequence ID" value="CAL4069403.1"/>
    <property type="molecule type" value="Genomic_DNA"/>
</dbReference>
<evidence type="ECO:0000313" key="4">
    <source>
        <dbReference type="Proteomes" id="UP001497623"/>
    </source>
</evidence>
<feature type="compositionally biased region" description="Pro residues" evidence="1">
    <location>
        <begin position="50"/>
        <end position="81"/>
    </location>
</feature>
<reference evidence="3 4" key="1">
    <citation type="submission" date="2024-05" db="EMBL/GenBank/DDBJ databases">
        <authorList>
            <person name="Wallberg A."/>
        </authorList>
    </citation>
    <scope>NUCLEOTIDE SEQUENCE [LARGE SCALE GENOMIC DNA]</scope>
</reference>
<dbReference type="PROSITE" id="PS50004">
    <property type="entry name" value="C2"/>
    <property type="match status" value="2"/>
</dbReference>
<dbReference type="InterPro" id="IPR000008">
    <property type="entry name" value="C2_dom"/>
</dbReference>
<feature type="compositionally biased region" description="Polar residues" evidence="1">
    <location>
        <begin position="93"/>
        <end position="124"/>
    </location>
</feature>
<dbReference type="SUPFAM" id="SSF49562">
    <property type="entry name" value="C2 domain (Calcium/lipid-binding domain, CaLB)"/>
    <property type="match status" value="2"/>
</dbReference>
<name>A0AAV2Q2T1_MEGNR</name>
<dbReference type="CDD" id="cd04047">
    <property type="entry name" value="C2B_Copine"/>
    <property type="match status" value="1"/>
</dbReference>
<feature type="compositionally biased region" description="Basic and acidic residues" evidence="1">
    <location>
        <begin position="125"/>
        <end position="137"/>
    </location>
</feature>
<evidence type="ECO:0000259" key="2">
    <source>
        <dbReference type="PROSITE" id="PS50004"/>
    </source>
</evidence>
<dbReference type="Pfam" id="PF07002">
    <property type="entry name" value="Copine"/>
    <property type="match status" value="1"/>
</dbReference>
<dbReference type="Pfam" id="PF00168">
    <property type="entry name" value="C2"/>
    <property type="match status" value="2"/>
</dbReference>
<dbReference type="InterPro" id="IPR045052">
    <property type="entry name" value="Copine"/>
</dbReference>
<dbReference type="InterPro" id="IPR035892">
    <property type="entry name" value="C2_domain_sf"/>
</dbReference>
<organism evidence="3 4">
    <name type="scientific">Meganyctiphanes norvegica</name>
    <name type="common">Northern krill</name>
    <name type="synonym">Thysanopoda norvegica</name>
    <dbReference type="NCBI Taxonomy" id="48144"/>
    <lineage>
        <taxon>Eukaryota</taxon>
        <taxon>Metazoa</taxon>
        <taxon>Ecdysozoa</taxon>
        <taxon>Arthropoda</taxon>
        <taxon>Crustacea</taxon>
        <taxon>Multicrustacea</taxon>
        <taxon>Malacostraca</taxon>
        <taxon>Eumalacostraca</taxon>
        <taxon>Eucarida</taxon>
        <taxon>Euphausiacea</taxon>
        <taxon>Euphausiidae</taxon>
        <taxon>Meganyctiphanes</taxon>
    </lineage>
</organism>
<dbReference type="GO" id="GO:0005886">
    <property type="term" value="C:plasma membrane"/>
    <property type="evidence" value="ECO:0007669"/>
    <property type="project" value="TreeGrafter"/>
</dbReference>